<gene>
    <name evidence="2" type="ORF">CLV32_0846</name>
</gene>
<sequence length="148" mass="16741">MKKTHVSSFSLLISLLLLLINCEAQGQQQTSIIITGIKGNAGKIIVQIFRDETSYQEQIPYKKITFQKTGLTKGILNVQIQLEAGVYGFTMIDDENGNGKIDKNLIGIPKEGFGFSNFFMEKMKKPTFDDFKTDLKKHAEIIMKVKYL</sequence>
<evidence type="ECO:0000313" key="3">
    <source>
        <dbReference type="Proteomes" id="UP000295499"/>
    </source>
</evidence>
<keyword evidence="3" id="KW-1185">Reference proteome</keyword>
<comment type="caution">
    <text evidence="2">The sequence shown here is derived from an EMBL/GenBank/DDBJ whole genome shotgun (WGS) entry which is preliminary data.</text>
</comment>
<evidence type="ECO:0000313" key="2">
    <source>
        <dbReference type="EMBL" id="TDO24557.1"/>
    </source>
</evidence>
<dbReference type="RefSeq" id="WP_166641876.1">
    <property type="nucleotide sequence ID" value="NZ_SNWM01000001.1"/>
</dbReference>
<feature type="signal peptide" evidence="1">
    <location>
        <begin position="1"/>
        <end position="26"/>
    </location>
</feature>
<dbReference type="Proteomes" id="UP000295499">
    <property type="component" value="Unassembled WGS sequence"/>
</dbReference>
<dbReference type="AlphaFoldDB" id="A0A4R6IQT2"/>
<name>A0A4R6IQT2_9SPHI</name>
<reference evidence="2 3" key="1">
    <citation type="submission" date="2019-03" db="EMBL/GenBank/DDBJ databases">
        <title>Genomic Encyclopedia of Archaeal and Bacterial Type Strains, Phase II (KMG-II): from individual species to whole genera.</title>
        <authorList>
            <person name="Goeker M."/>
        </authorList>
    </citation>
    <scope>NUCLEOTIDE SEQUENCE [LARGE SCALE GENOMIC DNA]</scope>
    <source>
        <strain evidence="2 3">DSM 19034</strain>
    </source>
</reference>
<protein>
    <submittedName>
        <fullName evidence="2">Uncharacterized protein (DUF2141 family)</fullName>
    </submittedName>
</protein>
<organism evidence="2 3">
    <name type="scientific">Pedobacter duraquae</name>
    <dbReference type="NCBI Taxonomy" id="425511"/>
    <lineage>
        <taxon>Bacteria</taxon>
        <taxon>Pseudomonadati</taxon>
        <taxon>Bacteroidota</taxon>
        <taxon>Sphingobacteriia</taxon>
        <taxon>Sphingobacteriales</taxon>
        <taxon>Sphingobacteriaceae</taxon>
        <taxon>Pedobacter</taxon>
    </lineage>
</organism>
<proteinExistence type="predicted"/>
<dbReference type="InterPro" id="IPR018673">
    <property type="entry name" value="DUF2141"/>
</dbReference>
<keyword evidence="1" id="KW-0732">Signal</keyword>
<evidence type="ECO:0000256" key="1">
    <source>
        <dbReference type="SAM" id="SignalP"/>
    </source>
</evidence>
<dbReference type="EMBL" id="SNWM01000001">
    <property type="protein sequence ID" value="TDO24557.1"/>
    <property type="molecule type" value="Genomic_DNA"/>
</dbReference>
<feature type="chain" id="PRO_5020460721" evidence="1">
    <location>
        <begin position="27"/>
        <end position="148"/>
    </location>
</feature>
<dbReference type="Pfam" id="PF09912">
    <property type="entry name" value="DUF2141"/>
    <property type="match status" value="1"/>
</dbReference>
<accession>A0A4R6IQT2</accession>